<organism evidence="2 3">
    <name type="scientific">Tuber magnatum</name>
    <name type="common">white Piedmont truffle</name>
    <dbReference type="NCBI Taxonomy" id="42249"/>
    <lineage>
        <taxon>Eukaryota</taxon>
        <taxon>Fungi</taxon>
        <taxon>Dikarya</taxon>
        <taxon>Ascomycota</taxon>
        <taxon>Pezizomycotina</taxon>
        <taxon>Pezizomycetes</taxon>
        <taxon>Pezizales</taxon>
        <taxon>Tuberaceae</taxon>
        <taxon>Tuber</taxon>
    </lineage>
</organism>
<dbReference type="AlphaFoldDB" id="A0A317T114"/>
<protein>
    <recommendedName>
        <fullName evidence="1">PiggyBac transposable element-derived protein domain-containing protein</fullName>
    </recommendedName>
</protein>
<feature type="domain" description="PiggyBac transposable element-derived protein" evidence="1">
    <location>
        <begin position="20"/>
        <end position="118"/>
    </location>
</feature>
<sequence>MLKYKQYALLPVDFDIAGGPLGYFQLFFNEYIFQELAENTNQYADRRGAGNVTQRSRPWKPTSAAKLKIFFSIIIYMSVFPFSQVSDYWRHDNSFPSYRIGIYLSQNHFEQLKRYFHILPSYQSLL</sequence>
<keyword evidence="3" id="KW-1185">Reference proteome</keyword>
<dbReference type="Proteomes" id="UP000246991">
    <property type="component" value="Unassembled WGS sequence"/>
</dbReference>
<dbReference type="STRING" id="42249.A0A317T114"/>
<name>A0A317T114_9PEZI</name>
<dbReference type="OrthoDB" id="5428673at2759"/>
<dbReference type="Pfam" id="PF13843">
    <property type="entry name" value="DDE_Tnp_1_7"/>
    <property type="match status" value="1"/>
</dbReference>
<dbReference type="PANTHER" id="PTHR46599">
    <property type="entry name" value="PIGGYBAC TRANSPOSABLE ELEMENT-DERIVED PROTEIN 4"/>
    <property type="match status" value="1"/>
</dbReference>
<comment type="caution">
    <text evidence="2">The sequence shown here is derived from an EMBL/GenBank/DDBJ whole genome shotgun (WGS) entry which is preliminary data.</text>
</comment>
<dbReference type="EMBL" id="PYWC01000003">
    <property type="protein sequence ID" value="PWW80428.1"/>
    <property type="molecule type" value="Genomic_DNA"/>
</dbReference>
<reference evidence="2 3" key="1">
    <citation type="submission" date="2018-03" db="EMBL/GenBank/DDBJ databases">
        <title>Genomes of Pezizomycetes fungi and the evolution of truffles.</title>
        <authorList>
            <person name="Murat C."/>
            <person name="Payen T."/>
            <person name="Noel B."/>
            <person name="Kuo A."/>
            <person name="Martin F.M."/>
        </authorList>
    </citation>
    <scope>NUCLEOTIDE SEQUENCE [LARGE SCALE GENOMIC DNA]</scope>
    <source>
        <strain evidence="2">091103-1</strain>
    </source>
</reference>
<evidence type="ECO:0000313" key="2">
    <source>
        <dbReference type="EMBL" id="PWW80428.1"/>
    </source>
</evidence>
<dbReference type="InterPro" id="IPR029526">
    <property type="entry name" value="PGBD"/>
</dbReference>
<proteinExistence type="predicted"/>
<evidence type="ECO:0000259" key="1">
    <source>
        <dbReference type="Pfam" id="PF13843"/>
    </source>
</evidence>
<dbReference type="PANTHER" id="PTHR46599:SF3">
    <property type="entry name" value="PIGGYBAC TRANSPOSABLE ELEMENT-DERIVED PROTEIN 4"/>
    <property type="match status" value="1"/>
</dbReference>
<accession>A0A317T114</accession>
<evidence type="ECO:0000313" key="3">
    <source>
        <dbReference type="Proteomes" id="UP000246991"/>
    </source>
</evidence>
<gene>
    <name evidence="2" type="ORF">C7212DRAFT_172436</name>
</gene>